<evidence type="ECO:0000313" key="7">
    <source>
        <dbReference type="Proteomes" id="UP001328107"/>
    </source>
</evidence>
<evidence type="ECO:0000256" key="2">
    <source>
        <dbReference type="ARBA" id="ARBA00022692"/>
    </source>
</evidence>
<evidence type="ECO:0000256" key="4">
    <source>
        <dbReference type="ARBA" id="ARBA00023136"/>
    </source>
</evidence>
<dbReference type="EMBL" id="BTRK01000002">
    <property type="protein sequence ID" value="GMR35526.1"/>
    <property type="molecule type" value="Genomic_DNA"/>
</dbReference>
<reference evidence="7" key="1">
    <citation type="submission" date="2022-10" db="EMBL/GenBank/DDBJ databases">
        <title>Genome assembly of Pristionchus species.</title>
        <authorList>
            <person name="Yoshida K."/>
            <person name="Sommer R.J."/>
        </authorList>
    </citation>
    <scope>NUCLEOTIDE SEQUENCE [LARGE SCALE GENOMIC DNA]</scope>
    <source>
        <strain evidence="7">RS5460</strain>
    </source>
</reference>
<dbReference type="Gene3D" id="1.20.1250.20">
    <property type="entry name" value="MFS general substrate transporter like domains"/>
    <property type="match status" value="1"/>
</dbReference>
<accession>A0AAN5CBU1</accession>
<evidence type="ECO:0000256" key="1">
    <source>
        <dbReference type="ARBA" id="ARBA00004141"/>
    </source>
</evidence>
<evidence type="ECO:0000256" key="5">
    <source>
        <dbReference type="SAM" id="Phobius"/>
    </source>
</evidence>
<sequence length="111" mass="12133">SLIYFYSILKICSGANTVLVSYIPLVSSQADRIKAYAIFNGAEVVAIILGPAIQVACAAFPGEFQLGISWLKASQFTIPIWICLLVSLANFAIVLFFFEEAPADRNQSKVR</sequence>
<dbReference type="PANTHER" id="PTHR23510">
    <property type="entry name" value="INNER MEMBRANE TRANSPORT PROTEIN YAJR"/>
    <property type="match status" value="1"/>
</dbReference>
<keyword evidence="2 5" id="KW-0812">Transmembrane</keyword>
<protein>
    <submittedName>
        <fullName evidence="6">Uncharacterized protein</fullName>
    </submittedName>
</protein>
<dbReference type="InterPro" id="IPR036259">
    <property type="entry name" value="MFS_trans_sf"/>
</dbReference>
<feature type="transmembrane region" description="Helical" evidence="5">
    <location>
        <begin position="6"/>
        <end position="25"/>
    </location>
</feature>
<keyword evidence="4 5" id="KW-0472">Membrane</keyword>
<organism evidence="6 7">
    <name type="scientific">Pristionchus mayeri</name>
    <dbReference type="NCBI Taxonomy" id="1317129"/>
    <lineage>
        <taxon>Eukaryota</taxon>
        <taxon>Metazoa</taxon>
        <taxon>Ecdysozoa</taxon>
        <taxon>Nematoda</taxon>
        <taxon>Chromadorea</taxon>
        <taxon>Rhabditida</taxon>
        <taxon>Rhabditina</taxon>
        <taxon>Diplogasteromorpha</taxon>
        <taxon>Diplogasteroidea</taxon>
        <taxon>Neodiplogasteridae</taxon>
        <taxon>Pristionchus</taxon>
    </lineage>
</organism>
<comment type="subcellular location">
    <subcellularLocation>
        <location evidence="1">Membrane</location>
        <topology evidence="1">Multi-pass membrane protein</topology>
    </subcellularLocation>
</comment>
<keyword evidence="7" id="KW-1185">Reference proteome</keyword>
<gene>
    <name evidence="6" type="ORF">PMAYCL1PPCAC_05721</name>
</gene>
<feature type="transmembrane region" description="Helical" evidence="5">
    <location>
        <begin position="37"/>
        <end position="56"/>
    </location>
</feature>
<keyword evidence="3 5" id="KW-1133">Transmembrane helix</keyword>
<name>A0AAN5CBU1_9BILA</name>
<dbReference type="AlphaFoldDB" id="A0AAN5CBU1"/>
<dbReference type="PANTHER" id="PTHR23510:SF25">
    <property type="entry name" value="MFS DOMAIN-CONTAINING PROTEIN"/>
    <property type="match status" value="1"/>
</dbReference>
<proteinExistence type="predicted"/>
<dbReference type="SUPFAM" id="SSF103473">
    <property type="entry name" value="MFS general substrate transporter"/>
    <property type="match status" value="1"/>
</dbReference>
<dbReference type="InterPro" id="IPR051068">
    <property type="entry name" value="MFS_Domain-Containing_Protein"/>
</dbReference>
<evidence type="ECO:0000313" key="6">
    <source>
        <dbReference type="EMBL" id="GMR35526.1"/>
    </source>
</evidence>
<feature type="transmembrane region" description="Helical" evidence="5">
    <location>
        <begin position="76"/>
        <end position="98"/>
    </location>
</feature>
<dbReference type="Proteomes" id="UP001328107">
    <property type="component" value="Unassembled WGS sequence"/>
</dbReference>
<dbReference type="GO" id="GO:0005765">
    <property type="term" value="C:lysosomal membrane"/>
    <property type="evidence" value="ECO:0007669"/>
    <property type="project" value="TreeGrafter"/>
</dbReference>
<evidence type="ECO:0000256" key="3">
    <source>
        <dbReference type="ARBA" id="ARBA00022989"/>
    </source>
</evidence>
<comment type="caution">
    <text evidence="6">The sequence shown here is derived from an EMBL/GenBank/DDBJ whole genome shotgun (WGS) entry which is preliminary data.</text>
</comment>
<feature type="non-terminal residue" evidence="6">
    <location>
        <position position="1"/>
    </location>
</feature>